<dbReference type="Proteomes" id="UP000664991">
    <property type="component" value="Unassembled WGS sequence"/>
</dbReference>
<evidence type="ECO:0000313" key="2">
    <source>
        <dbReference type="EMBL" id="KAG5206294.1"/>
    </source>
</evidence>
<evidence type="ECO:0000256" key="1">
    <source>
        <dbReference type="SAM" id="MobiDB-lite"/>
    </source>
</evidence>
<name>A0A835ZZX6_SHEEP</name>
<dbReference type="EMBL" id="JAEMGP010000007">
    <property type="protein sequence ID" value="KAG5206294.1"/>
    <property type="molecule type" value="Genomic_DNA"/>
</dbReference>
<sequence>IYFSQNAPPGNKISQSPTFKLETPTSFIPGEGRDVNRRTSGPQKFTPLEPGDWLETCQKLSAQLRIAPWWGRGCPCPQASPALQLSAPRGLSGPGCLLCMPGKTLWKPSDAPLVARGSVSLSRFLGKDSGWNGSEVSWELWSRRGVQQEARQEPLTSPSCLTVSRLKGALLREGLVFSRRVPST</sequence>
<gene>
    <name evidence="2" type="ORF">JEQ12_017867</name>
</gene>
<feature type="region of interest" description="Disordered" evidence="1">
    <location>
        <begin position="1"/>
        <end position="45"/>
    </location>
</feature>
<feature type="compositionally biased region" description="Polar residues" evidence="1">
    <location>
        <begin position="1"/>
        <end position="26"/>
    </location>
</feature>
<organism evidence="2 3">
    <name type="scientific">Ovis aries</name>
    <name type="common">Sheep</name>
    <dbReference type="NCBI Taxonomy" id="9940"/>
    <lineage>
        <taxon>Eukaryota</taxon>
        <taxon>Metazoa</taxon>
        <taxon>Chordata</taxon>
        <taxon>Craniata</taxon>
        <taxon>Vertebrata</taxon>
        <taxon>Euteleostomi</taxon>
        <taxon>Mammalia</taxon>
        <taxon>Eutheria</taxon>
        <taxon>Laurasiatheria</taxon>
        <taxon>Artiodactyla</taxon>
        <taxon>Ruminantia</taxon>
        <taxon>Pecora</taxon>
        <taxon>Bovidae</taxon>
        <taxon>Caprinae</taxon>
        <taxon>Ovis</taxon>
    </lineage>
</organism>
<accession>A0A835ZZX6</accession>
<proteinExistence type="predicted"/>
<protein>
    <submittedName>
        <fullName evidence="2">Uncharacterized protein</fullName>
    </submittedName>
</protein>
<dbReference type="AlphaFoldDB" id="A0A835ZZX6"/>
<comment type="caution">
    <text evidence="2">The sequence shown here is derived from an EMBL/GenBank/DDBJ whole genome shotgun (WGS) entry which is preliminary data.</text>
</comment>
<feature type="non-terminal residue" evidence="2">
    <location>
        <position position="1"/>
    </location>
</feature>
<evidence type="ECO:0000313" key="3">
    <source>
        <dbReference type="Proteomes" id="UP000664991"/>
    </source>
</evidence>
<reference evidence="2 3" key="1">
    <citation type="submission" date="2020-12" db="EMBL/GenBank/DDBJ databases">
        <title>De novo assembly of Tibetan sheep genome.</title>
        <authorList>
            <person name="Li X."/>
        </authorList>
    </citation>
    <scope>NUCLEOTIDE SEQUENCE [LARGE SCALE GENOMIC DNA]</scope>
    <source>
        <tissue evidence="2">Heart</tissue>
    </source>
</reference>